<evidence type="ECO:0000313" key="2">
    <source>
        <dbReference type="EMBL" id="STE02081.1"/>
    </source>
</evidence>
<protein>
    <submittedName>
        <fullName evidence="1">Phage tail protein</fullName>
    </submittedName>
    <submittedName>
        <fullName evidence="2">Phage-related tail protein</fullName>
    </submittedName>
</protein>
<gene>
    <name evidence="1" type="ORF">GRW05_13335</name>
    <name evidence="2" type="ORF">NCTC10082_00362</name>
</gene>
<evidence type="ECO:0000313" key="1">
    <source>
        <dbReference type="EMBL" id="MXI75240.1"/>
    </source>
</evidence>
<reference evidence="1 4" key="2">
    <citation type="submission" date="2019-12" db="EMBL/GenBank/DDBJ databases">
        <title>Enteriobacteria Tanzani isolates_10434.</title>
        <authorList>
            <person name="Subbiah M."/>
            <person name="Call D."/>
        </authorList>
    </citation>
    <scope>NUCLEOTIDE SEQUENCE [LARGE SCALE GENOMIC DNA]</scope>
    <source>
        <strain evidence="1 4">10434wD1</strain>
    </source>
</reference>
<dbReference type="InterPro" id="IPR009734">
    <property type="entry name" value="Myoviridae_GpU"/>
</dbReference>
<dbReference type="Proteomes" id="UP000436141">
    <property type="component" value="Unassembled WGS sequence"/>
</dbReference>
<accession>A0A2S8JIV5</accession>
<sequence length="159" mass="17614">MSVGSVIALAEDSLQRDNSYLRGAADARVMLMLGDFAFSVDTTAYNQLTREAGWTWSEQARIGQQSLLQYTGKNGRTVRLEGESHAFLGKSGTEAVNTLYDLANKAEPQLLVSGEGDVLGWWVVERFSDSTDRFLPGGGHRNKKWSLELKHYADDLDNP</sequence>
<evidence type="ECO:0000313" key="4">
    <source>
        <dbReference type="Proteomes" id="UP000436141"/>
    </source>
</evidence>
<evidence type="ECO:0000313" key="3">
    <source>
        <dbReference type="Proteomes" id="UP000255164"/>
    </source>
</evidence>
<dbReference type="EMBL" id="WUIY01000063">
    <property type="protein sequence ID" value="MXI75240.1"/>
    <property type="molecule type" value="Genomic_DNA"/>
</dbReference>
<dbReference type="EMBL" id="UFZA01000001">
    <property type="protein sequence ID" value="STE02081.1"/>
    <property type="molecule type" value="Genomic_DNA"/>
</dbReference>
<dbReference type="Pfam" id="PF06995">
    <property type="entry name" value="Phage_P2_GpU"/>
    <property type="match status" value="1"/>
</dbReference>
<dbReference type="Proteomes" id="UP000255164">
    <property type="component" value="Unassembled WGS sequence"/>
</dbReference>
<name>A0A2S8JIV5_ECOLX</name>
<dbReference type="AlphaFoldDB" id="A0A2S8JIV5"/>
<dbReference type="RefSeq" id="WP_000110651.1">
    <property type="nucleotide sequence ID" value="NZ_BGCG01000030.1"/>
</dbReference>
<organism evidence="1 4">
    <name type="scientific">Escherichia coli</name>
    <dbReference type="NCBI Taxonomy" id="562"/>
    <lineage>
        <taxon>Bacteria</taxon>
        <taxon>Pseudomonadati</taxon>
        <taxon>Pseudomonadota</taxon>
        <taxon>Gammaproteobacteria</taxon>
        <taxon>Enterobacterales</taxon>
        <taxon>Enterobacteriaceae</taxon>
        <taxon>Escherichia</taxon>
    </lineage>
</organism>
<proteinExistence type="predicted"/>
<reference evidence="2 3" key="1">
    <citation type="submission" date="2018-06" db="EMBL/GenBank/DDBJ databases">
        <authorList>
            <consortium name="Pathogen Informatics"/>
            <person name="Doyle S."/>
        </authorList>
    </citation>
    <scope>NUCLEOTIDE SEQUENCE [LARGE SCALE GENOMIC DNA]</scope>
    <source>
        <strain evidence="2 3">NCTC10082</strain>
    </source>
</reference>